<protein>
    <recommendedName>
        <fullName evidence="6">Tafazzin family protein</fullName>
    </recommendedName>
</protein>
<evidence type="ECO:0000313" key="8">
    <source>
        <dbReference type="EMBL" id="KAL3816576.1"/>
    </source>
</evidence>
<evidence type="ECO:0000256" key="7">
    <source>
        <dbReference type="SAM" id="MobiDB-lite"/>
    </source>
</evidence>
<evidence type="ECO:0000256" key="3">
    <source>
        <dbReference type="ARBA" id="ARBA00023098"/>
    </source>
</evidence>
<dbReference type="GO" id="GO:0006629">
    <property type="term" value="P:lipid metabolic process"/>
    <property type="evidence" value="ECO:0007669"/>
    <property type="project" value="UniProtKB-KW"/>
</dbReference>
<name>A0ABD3RWL4_9STRA</name>
<comment type="caution">
    <text evidence="8">The sequence shown here is derived from an EMBL/GenBank/DDBJ whole genome shotgun (WGS) entry which is preliminary data.</text>
</comment>
<dbReference type="PANTHER" id="PTHR12497:SF0">
    <property type="entry name" value="TAFAZZIN"/>
    <property type="match status" value="1"/>
</dbReference>
<evidence type="ECO:0000256" key="5">
    <source>
        <dbReference type="ARBA" id="ARBA00023315"/>
    </source>
</evidence>
<evidence type="ECO:0000256" key="1">
    <source>
        <dbReference type="ARBA" id="ARBA00004170"/>
    </source>
</evidence>
<feature type="region of interest" description="Disordered" evidence="7">
    <location>
        <begin position="107"/>
        <end position="144"/>
    </location>
</feature>
<comment type="subcellular location">
    <subcellularLocation>
        <location evidence="1">Membrane</location>
        <topology evidence="1">Peripheral membrane protein</topology>
    </subcellularLocation>
</comment>
<dbReference type="AlphaFoldDB" id="A0ABD3RWL4"/>
<dbReference type="GO" id="GO:0016746">
    <property type="term" value="F:acyltransferase activity"/>
    <property type="evidence" value="ECO:0007669"/>
    <property type="project" value="UniProtKB-KW"/>
</dbReference>
<dbReference type="GO" id="GO:0016020">
    <property type="term" value="C:membrane"/>
    <property type="evidence" value="ECO:0007669"/>
    <property type="project" value="UniProtKB-SubCell"/>
</dbReference>
<evidence type="ECO:0000313" key="9">
    <source>
        <dbReference type="Proteomes" id="UP001530377"/>
    </source>
</evidence>
<dbReference type="EMBL" id="JALLPB020000142">
    <property type="protein sequence ID" value="KAL3816576.1"/>
    <property type="molecule type" value="Genomic_DNA"/>
</dbReference>
<sequence length="334" mass="36597">MRSLFDDPGVISCLLPLPIAIQPRYNRWALCSQEYCFNDALPGMIRGYIGAGIADTTGGGYRSTSIAGFRDAFGEGGVVSRLPRGVWQWDELGGRRRLPHNAISVSSSDFVGGGGGGGDDADGDGRSGRGGGGGDGDVAREDDGDSIRIIPATARQRALPPSPMGKLKWGVGKLIAHAPITPMVIPFAHAGMERLLPQDEHTGKTRLRDDMMRSLFPRVLGGGGGDGNDKLRVRVRFGEGINFDDLIREHEIRYGKLWKYRCEDDLDDDDDEGGGADEEGGSLRLDENGRRRRIVSWKSSEEERVLYSKIVRRIEGRLDALTRQVCRETEEARR</sequence>
<evidence type="ECO:0000256" key="2">
    <source>
        <dbReference type="ARBA" id="ARBA00022679"/>
    </source>
</evidence>
<evidence type="ECO:0000256" key="4">
    <source>
        <dbReference type="ARBA" id="ARBA00023136"/>
    </source>
</evidence>
<gene>
    <name evidence="8" type="ORF">ACHAXA_003816</name>
</gene>
<keyword evidence="2" id="KW-0808">Transferase</keyword>
<reference evidence="8 9" key="1">
    <citation type="submission" date="2024-10" db="EMBL/GenBank/DDBJ databases">
        <title>Updated reference genomes for cyclostephanoid diatoms.</title>
        <authorList>
            <person name="Roberts W.R."/>
            <person name="Alverson A.J."/>
        </authorList>
    </citation>
    <scope>NUCLEOTIDE SEQUENCE [LARGE SCALE GENOMIC DNA]</scope>
    <source>
        <strain evidence="8 9">AJA228-03</strain>
    </source>
</reference>
<accession>A0ABD3RWL4</accession>
<dbReference type="InterPro" id="IPR000872">
    <property type="entry name" value="Tafazzin"/>
</dbReference>
<proteinExistence type="inferred from homology"/>
<keyword evidence="9" id="KW-1185">Reference proteome</keyword>
<comment type="similarity">
    <text evidence="6">Belongs to the taffazin family.</text>
</comment>
<organism evidence="8 9">
    <name type="scientific">Cyclostephanos tholiformis</name>
    <dbReference type="NCBI Taxonomy" id="382380"/>
    <lineage>
        <taxon>Eukaryota</taxon>
        <taxon>Sar</taxon>
        <taxon>Stramenopiles</taxon>
        <taxon>Ochrophyta</taxon>
        <taxon>Bacillariophyta</taxon>
        <taxon>Coscinodiscophyceae</taxon>
        <taxon>Thalassiosirophycidae</taxon>
        <taxon>Stephanodiscales</taxon>
        <taxon>Stephanodiscaceae</taxon>
        <taxon>Cyclostephanos</taxon>
    </lineage>
</organism>
<dbReference type="PANTHER" id="PTHR12497">
    <property type="entry name" value="TAZ PROTEIN TAFAZZIN"/>
    <property type="match status" value="1"/>
</dbReference>
<dbReference type="Proteomes" id="UP001530377">
    <property type="component" value="Unassembled WGS sequence"/>
</dbReference>
<evidence type="ECO:0000256" key="6">
    <source>
        <dbReference type="RuleBase" id="RU365062"/>
    </source>
</evidence>
<keyword evidence="4" id="KW-0472">Membrane</keyword>
<keyword evidence="5" id="KW-0012">Acyltransferase</keyword>
<keyword evidence="3" id="KW-0443">Lipid metabolism</keyword>